<protein>
    <submittedName>
        <fullName evidence="1">Uncharacterized protein</fullName>
    </submittedName>
</protein>
<dbReference type="GeneID" id="18873240"/>
<dbReference type="EMBL" id="GL996501">
    <property type="protein sequence ID" value="EGW32798.1"/>
    <property type="molecule type" value="Genomic_DNA"/>
</dbReference>
<name>G3AME6_SPAPN</name>
<dbReference type="Proteomes" id="UP000000709">
    <property type="component" value="Unassembled WGS sequence"/>
</dbReference>
<dbReference type="AlphaFoldDB" id="G3AME6"/>
<keyword evidence="2" id="KW-1185">Reference proteome</keyword>
<organism evidence="2">
    <name type="scientific">Spathaspora passalidarum (strain NRRL Y-27907 / 11-Y1)</name>
    <dbReference type="NCBI Taxonomy" id="619300"/>
    <lineage>
        <taxon>Eukaryota</taxon>
        <taxon>Fungi</taxon>
        <taxon>Dikarya</taxon>
        <taxon>Ascomycota</taxon>
        <taxon>Saccharomycotina</taxon>
        <taxon>Pichiomycetes</taxon>
        <taxon>Debaryomycetaceae</taxon>
        <taxon>Spathaspora</taxon>
    </lineage>
</organism>
<dbReference type="RefSeq" id="XP_007374313.1">
    <property type="nucleotide sequence ID" value="XM_007374251.1"/>
</dbReference>
<dbReference type="HOGENOM" id="CLU_2887260_0_0_1"/>
<proteinExistence type="predicted"/>
<gene>
    <name evidence="1" type="ORF">SPAPADRAFT_60144</name>
</gene>
<accession>G3AME6</accession>
<reference evidence="1 2" key="1">
    <citation type="journal article" date="2011" name="Proc. Natl. Acad. Sci. U.S.A.">
        <title>Comparative genomics of xylose-fermenting fungi for enhanced biofuel production.</title>
        <authorList>
            <person name="Wohlbach D.J."/>
            <person name="Kuo A."/>
            <person name="Sato T.K."/>
            <person name="Potts K.M."/>
            <person name="Salamov A.A."/>
            <person name="LaButti K.M."/>
            <person name="Sun H."/>
            <person name="Clum A."/>
            <person name="Pangilinan J.L."/>
            <person name="Lindquist E.A."/>
            <person name="Lucas S."/>
            <person name="Lapidus A."/>
            <person name="Jin M."/>
            <person name="Gunawan C."/>
            <person name="Balan V."/>
            <person name="Dale B.E."/>
            <person name="Jeffries T.W."/>
            <person name="Zinkel R."/>
            <person name="Barry K.W."/>
            <person name="Grigoriev I.V."/>
            <person name="Gasch A.P."/>
        </authorList>
    </citation>
    <scope>NUCLEOTIDE SEQUENCE [LARGE SCALE GENOMIC DNA]</scope>
    <source>
        <strain evidence="2">NRRL Y-27907 / 11-Y1</strain>
    </source>
</reference>
<evidence type="ECO:0000313" key="1">
    <source>
        <dbReference type="EMBL" id="EGW32798.1"/>
    </source>
</evidence>
<dbReference type="InParanoid" id="G3AME6"/>
<evidence type="ECO:0000313" key="2">
    <source>
        <dbReference type="Proteomes" id="UP000000709"/>
    </source>
</evidence>
<dbReference type="KEGG" id="spaa:SPAPADRAFT_60144"/>
<sequence length="63" mass="7303">MYKLISRLAISISVALTTPYYERIYLHVLSVVTTNKRKRNFSQLHCPLMHSPVTFLYENSSGL</sequence>